<dbReference type="AlphaFoldDB" id="A0A834YRQ9"/>
<organism evidence="10 11">
    <name type="scientific">Tetracentron sinense</name>
    <name type="common">Spur-leaf</name>
    <dbReference type="NCBI Taxonomy" id="13715"/>
    <lineage>
        <taxon>Eukaryota</taxon>
        <taxon>Viridiplantae</taxon>
        <taxon>Streptophyta</taxon>
        <taxon>Embryophyta</taxon>
        <taxon>Tracheophyta</taxon>
        <taxon>Spermatophyta</taxon>
        <taxon>Magnoliopsida</taxon>
        <taxon>Trochodendrales</taxon>
        <taxon>Trochodendraceae</taxon>
        <taxon>Tetracentron</taxon>
    </lineage>
</organism>
<name>A0A834YRQ9_TETSI</name>
<feature type="repeat" description="ANK" evidence="7">
    <location>
        <begin position="80"/>
        <end position="102"/>
    </location>
</feature>
<comment type="caution">
    <text evidence="10">The sequence shown here is derived from an EMBL/GenBank/DDBJ whole genome shotgun (WGS) entry which is preliminary data.</text>
</comment>
<dbReference type="InterPro" id="IPR036770">
    <property type="entry name" value="Ankyrin_rpt-contain_sf"/>
</dbReference>
<evidence type="ECO:0000313" key="11">
    <source>
        <dbReference type="Proteomes" id="UP000655225"/>
    </source>
</evidence>
<keyword evidence="6 8" id="KW-0472">Membrane</keyword>
<feature type="repeat" description="ANK" evidence="7">
    <location>
        <begin position="201"/>
        <end position="223"/>
    </location>
</feature>
<feature type="transmembrane region" description="Helical" evidence="8">
    <location>
        <begin position="439"/>
        <end position="458"/>
    </location>
</feature>
<keyword evidence="3" id="KW-0677">Repeat</keyword>
<dbReference type="GO" id="GO:0005886">
    <property type="term" value="C:plasma membrane"/>
    <property type="evidence" value="ECO:0007669"/>
    <property type="project" value="TreeGrafter"/>
</dbReference>
<evidence type="ECO:0000256" key="7">
    <source>
        <dbReference type="PROSITE-ProRule" id="PRU00023"/>
    </source>
</evidence>
<dbReference type="OrthoDB" id="1847170at2759"/>
<evidence type="ECO:0000256" key="8">
    <source>
        <dbReference type="SAM" id="Phobius"/>
    </source>
</evidence>
<evidence type="ECO:0000256" key="2">
    <source>
        <dbReference type="ARBA" id="ARBA00022692"/>
    </source>
</evidence>
<gene>
    <name evidence="10" type="ORF">HHK36_022331</name>
</gene>
<dbReference type="Proteomes" id="UP000655225">
    <property type="component" value="Unassembled WGS sequence"/>
</dbReference>
<dbReference type="Pfam" id="PF12796">
    <property type="entry name" value="Ank_2"/>
    <property type="match status" value="2"/>
</dbReference>
<evidence type="ECO:0000256" key="4">
    <source>
        <dbReference type="ARBA" id="ARBA00022989"/>
    </source>
</evidence>
<keyword evidence="4 8" id="KW-1133">Transmembrane helix</keyword>
<dbReference type="PANTHER" id="PTHR24186:SF50">
    <property type="entry name" value="ANKYRIN REPEAT-CONTAINING PROTEIN ITN1-LIKE ISOFORM X1"/>
    <property type="match status" value="1"/>
</dbReference>
<dbReference type="InterPro" id="IPR002110">
    <property type="entry name" value="Ankyrin_rpt"/>
</dbReference>
<comment type="subcellular location">
    <subcellularLocation>
        <location evidence="1">Membrane</location>
        <topology evidence="1">Multi-pass membrane protein</topology>
    </subcellularLocation>
</comment>
<evidence type="ECO:0000256" key="1">
    <source>
        <dbReference type="ARBA" id="ARBA00004141"/>
    </source>
</evidence>
<evidence type="ECO:0000259" key="9">
    <source>
        <dbReference type="Pfam" id="PF13962"/>
    </source>
</evidence>
<dbReference type="PROSITE" id="PS50297">
    <property type="entry name" value="ANK_REP_REGION"/>
    <property type="match status" value="4"/>
</dbReference>
<feature type="domain" description="PGG" evidence="9">
    <location>
        <begin position="432"/>
        <end position="541"/>
    </location>
</feature>
<dbReference type="SMART" id="SM00248">
    <property type="entry name" value="ANK"/>
    <property type="match status" value="9"/>
</dbReference>
<dbReference type="PROSITE" id="PS50088">
    <property type="entry name" value="ANK_REPEAT"/>
    <property type="match status" value="4"/>
</dbReference>
<dbReference type="PRINTS" id="PR01415">
    <property type="entry name" value="ANKYRIN"/>
</dbReference>
<protein>
    <recommendedName>
        <fullName evidence="9">PGG domain-containing protein</fullName>
    </recommendedName>
</protein>
<reference evidence="10 11" key="1">
    <citation type="submission" date="2020-04" db="EMBL/GenBank/DDBJ databases">
        <title>Plant Genome Project.</title>
        <authorList>
            <person name="Zhang R.-G."/>
        </authorList>
    </citation>
    <scope>NUCLEOTIDE SEQUENCE [LARGE SCALE GENOMIC DNA]</scope>
    <source>
        <strain evidence="10">YNK0</strain>
        <tissue evidence="10">Leaf</tissue>
    </source>
</reference>
<feature type="transmembrane region" description="Helical" evidence="8">
    <location>
        <begin position="478"/>
        <end position="506"/>
    </location>
</feature>
<keyword evidence="2 8" id="KW-0812">Transmembrane</keyword>
<dbReference type="PANTHER" id="PTHR24186">
    <property type="entry name" value="PROTEIN PHOSPHATASE 1 REGULATORY SUBUNIT"/>
    <property type="match status" value="1"/>
</dbReference>
<feature type="repeat" description="ANK" evidence="7">
    <location>
        <begin position="269"/>
        <end position="301"/>
    </location>
</feature>
<evidence type="ECO:0000256" key="5">
    <source>
        <dbReference type="ARBA" id="ARBA00023043"/>
    </source>
</evidence>
<evidence type="ECO:0000256" key="6">
    <source>
        <dbReference type="ARBA" id="ARBA00023136"/>
    </source>
</evidence>
<feature type="transmembrane region" description="Helical" evidence="8">
    <location>
        <begin position="547"/>
        <end position="570"/>
    </location>
</feature>
<dbReference type="Gene3D" id="1.25.40.20">
    <property type="entry name" value="Ankyrin repeat-containing domain"/>
    <property type="match status" value="3"/>
</dbReference>
<proteinExistence type="predicted"/>
<dbReference type="SUPFAM" id="SSF48403">
    <property type="entry name" value="Ankyrin repeat"/>
    <property type="match status" value="2"/>
</dbReference>
<sequence>MAINLERESEEMDARLVEAATKGDVQVLRQPPFINSDLLQHSTTPLGNSALHLAVRSGQTEFCEELYRKCRPLLWKKNLKGETPLHIAARTGYFSVTGSLLSEICSVTPLRDVENGEVLQAHDILRTVTAENDTALHEAIRNRHPAVARLLTIADPKLWSFTNNAGESPLYLATQHGLEKMVLQALRIRPTSLAFSHQGPNGRTVLHAAIMGGHLGITRILVEERRELIKEKDSNGRTAFHYAASIPDITTVQLLLKFKPSVAYMVDIDGRSPLHEAAINGHIDIVKELLQHCPDIVDISDVRGQNVLHVAIKSRKSSVVKYLLSNYKLDGIFNQRDIDGNTALHLATIHCQPTVVEKLVAEHGVDVRAENKQSLTVLDILQLDSQPNNIFKQGGVMGSLIGATVVRFPSQPITARKYNRPATPEATSSTEYSKKSVDTILIVATLIATVAFTAALTMPGGYKSEAPNQGTAVLIRKAAFIAFVIFDASAINYAMCAVFLLLWASISGHEVFAKSVSTAIYYTLVSLGFITSAFAVAFYAVLSDLPWLAIIACLITCSVPITFTMISVFVEPHRLFRCEYFFSSPCLFLVRKMSPFLYSPNE</sequence>
<evidence type="ECO:0000256" key="3">
    <source>
        <dbReference type="ARBA" id="ARBA00022737"/>
    </source>
</evidence>
<feature type="transmembrane region" description="Helical" evidence="8">
    <location>
        <begin position="518"/>
        <end position="541"/>
    </location>
</feature>
<accession>A0A834YRQ9</accession>
<dbReference type="InterPro" id="IPR026961">
    <property type="entry name" value="PGG_dom"/>
</dbReference>
<dbReference type="Pfam" id="PF00023">
    <property type="entry name" value="Ank"/>
    <property type="match status" value="1"/>
</dbReference>
<dbReference type="OMA" id="LATINCH"/>
<dbReference type="Pfam" id="PF13857">
    <property type="entry name" value="Ank_5"/>
    <property type="match status" value="1"/>
</dbReference>
<feature type="repeat" description="ANK" evidence="7">
    <location>
        <begin position="339"/>
        <end position="372"/>
    </location>
</feature>
<keyword evidence="11" id="KW-1185">Reference proteome</keyword>
<evidence type="ECO:0000313" key="10">
    <source>
        <dbReference type="EMBL" id="KAF8391991.1"/>
    </source>
</evidence>
<dbReference type="Pfam" id="PF13962">
    <property type="entry name" value="PGG"/>
    <property type="match status" value="1"/>
</dbReference>
<keyword evidence="5 7" id="KW-0040">ANK repeat</keyword>
<dbReference type="EMBL" id="JABCRI010000016">
    <property type="protein sequence ID" value="KAF8391991.1"/>
    <property type="molecule type" value="Genomic_DNA"/>
</dbReference>